<protein>
    <recommendedName>
        <fullName evidence="3 11">KRR1 small subunit processome component</fullName>
    </recommendedName>
    <alternativeName>
        <fullName evidence="11">KRR-R motif-containing protein 1</fullName>
    </alternativeName>
</protein>
<dbReference type="PIRSF" id="PIRSF006515">
    <property type="entry name" value="KRR1"/>
    <property type="match status" value="1"/>
</dbReference>
<keyword evidence="6 11" id="KW-0694">RNA-binding</keyword>
<keyword evidence="15" id="KW-1185">Reference proteome</keyword>
<dbReference type="InterPro" id="IPR048548">
    <property type="entry name" value="KRR1-like_KH2"/>
</dbReference>
<evidence type="ECO:0000313" key="15">
    <source>
        <dbReference type="Proteomes" id="UP000242877"/>
    </source>
</evidence>
<dbReference type="Pfam" id="PF21800">
    <property type="entry name" value="KH_KRR1_2nd"/>
    <property type="match status" value="1"/>
</dbReference>
<dbReference type="PANTHER" id="PTHR12581:SF0">
    <property type="entry name" value="KRR1 SMALL SUBUNIT PROCESSOME COMPONENT HOMOLOG"/>
    <property type="match status" value="1"/>
</dbReference>
<comment type="caution">
    <text evidence="14">The sequence shown here is derived from an EMBL/GenBank/DDBJ whole genome shotgun (WGS) entry which is preliminary data.</text>
</comment>
<comment type="function">
    <text evidence="9">Required for 40S ribosome biogenesis. Involved in nucleolar processing of pre-18S ribosomal RNA and ribosome assembly. Essential for vegetative growth.</text>
</comment>
<evidence type="ECO:0000313" key="14">
    <source>
        <dbReference type="EMBL" id="KZZ93145.1"/>
    </source>
</evidence>
<evidence type="ECO:0000259" key="13">
    <source>
        <dbReference type="SMART" id="SM00322"/>
    </source>
</evidence>
<dbReference type="InterPro" id="IPR024166">
    <property type="entry name" value="rRNA_assembly_KRR1"/>
</dbReference>
<evidence type="ECO:0000256" key="4">
    <source>
        <dbReference type="ARBA" id="ARBA00022517"/>
    </source>
</evidence>
<accession>A0A167ZVJ1</accession>
<evidence type="ECO:0000256" key="6">
    <source>
        <dbReference type="ARBA" id="ARBA00022884"/>
    </source>
</evidence>
<sequence>MPSTYKKDKPWDTDDIDHWKIEEFKPEHNVGGTFTEESSFVSLFPKYREVYLKEAWPVVTRALEKYGIACTLDLVEGSMTVKTTRKSWDPAAILNARDLIKLLARSVPVQQALKILQDDVACDIIKIRNLVQNKERFVKRRQRILGPNGSTLKALELLTQTYLLVQGNTVAAMGPYKGLKEVRRVIEDCMNNIHPIYHIKELMIKRELAKDPALKNESWDRFLPHFKKRTLSKRRTPYKVTDKSKKDYTPFPPPQEKSKVDLQIESGEYFLSKQAKERAHKEEKEAKQREKMEEKKKERAKEFVPPKEAGDASSSKKKKSKRKRSDDDQE</sequence>
<dbReference type="EMBL" id="AZGZ01000009">
    <property type="protein sequence ID" value="KZZ93145.1"/>
    <property type="molecule type" value="Genomic_DNA"/>
</dbReference>
<evidence type="ECO:0000256" key="2">
    <source>
        <dbReference type="ARBA" id="ARBA00009344"/>
    </source>
</evidence>
<evidence type="ECO:0000256" key="1">
    <source>
        <dbReference type="ARBA" id="ARBA00004604"/>
    </source>
</evidence>
<name>A0A167ZVJ1_9EURO</name>
<keyword evidence="7 11" id="KW-0539">Nucleus</keyword>
<dbReference type="AlphaFoldDB" id="A0A167ZVJ1"/>
<evidence type="ECO:0000256" key="10">
    <source>
        <dbReference type="ARBA" id="ARBA00025908"/>
    </source>
</evidence>
<dbReference type="PANTHER" id="PTHR12581">
    <property type="entry name" value="HIV-1 REV BINDING PROTEIN 2, 3"/>
    <property type="match status" value="1"/>
</dbReference>
<dbReference type="CDD" id="cd22394">
    <property type="entry name" value="KH-I_KRR1_rpt2"/>
    <property type="match status" value="1"/>
</dbReference>
<evidence type="ECO:0000256" key="8">
    <source>
        <dbReference type="ARBA" id="ARBA00023274"/>
    </source>
</evidence>
<evidence type="ECO:0000256" key="5">
    <source>
        <dbReference type="ARBA" id="ARBA00022552"/>
    </source>
</evidence>
<dbReference type="InterPro" id="IPR041174">
    <property type="entry name" value="KRR1-like_KH1"/>
</dbReference>
<dbReference type="FunFam" id="3.30.1370.10:FF:000014">
    <property type="entry name" value="KRR1 small subunit processome component"/>
    <property type="match status" value="1"/>
</dbReference>
<evidence type="ECO:0000256" key="3">
    <source>
        <dbReference type="ARBA" id="ARBA00017405"/>
    </source>
</evidence>
<dbReference type="SMART" id="SM00322">
    <property type="entry name" value="KH"/>
    <property type="match status" value="1"/>
</dbReference>
<feature type="domain" description="K Homology" evidence="13">
    <location>
        <begin position="119"/>
        <end position="191"/>
    </location>
</feature>
<comment type="subunit">
    <text evidence="10">Component of the ribosomal small subunit (SSU) processome composed of at least 40 protein subunits and snoRNA U3. Interacts with snoRNA U3. Interacts with MPP10, KRI1 and with ribosomal proteins RPS1A, RPS4A, RPS4B, RPS8A, RPS8B, RPS11A, RPS11B, RPS13, RPS24, RPS25, RPL4A, RPL7B, RPL8, RPL23, RPL25 and RPL28.</text>
</comment>
<feature type="region of interest" description="Disordered" evidence="12">
    <location>
        <begin position="233"/>
        <end position="330"/>
    </location>
</feature>
<evidence type="ECO:0000256" key="7">
    <source>
        <dbReference type="ARBA" id="ARBA00023242"/>
    </source>
</evidence>
<dbReference type="Proteomes" id="UP000242877">
    <property type="component" value="Unassembled WGS sequence"/>
</dbReference>
<evidence type="ECO:0000256" key="9">
    <source>
        <dbReference type="ARBA" id="ARBA00024668"/>
    </source>
</evidence>
<comment type="subcellular location">
    <subcellularLocation>
        <location evidence="1 11">Nucleus</location>
        <location evidence="1 11">Nucleolus</location>
    </subcellularLocation>
</comment>
<dbReference type="CDD" id="cd22393">
    <property type="entry name" value="KH-I_KRR1_rpt1"/>
    <property type="match status" value="1"/>
</dbReference>
<dbReference type="OrthoDB" id="441223at2759"/>
<evidence type="ECO:0000256" key="12">
    <source>
        <dbReference type="SAM" id="MobiDB-lite"/>
    </source>
</evidence>
<dbReference type="VEuPathDB" id="FungiDB:AAP_02611"/>
<dbReference type="FunFam" id="3.30.1370.10:FF:000011">
    <property type="entry name" value="KRR1 small subunit processome component"/>
    <property type="match status" value="1"/>
</dbReference>
<dbReference type="Gene3D" id="3.30.1370.10">
    <property type="entry name" value="K Homology domain, type 1"/>
    <property type="match status" value="2"/>
</dbReference>
<dbReference type="SUPFAM" id="SSF54791">
    <property type="entry name" value="Eukaryotic type KH-domain (KH-domain type I)"/>
    <property type="match status" value="1"/>
</dbReference>
<proteinExistence type="inferred from homology"/>
<comment type="similarity">
    <text evidence="2 11">Belongs to the KRR1 family.</text>
</comment>
<dbReference type="InterPro" id="IPR004087">
    <property type="entry name" value="KH_dom"/>
</dbReference>
<evidence type="ECO:0000256" key="11">
    <source>
        <dbReference type="PIRNR" id="PIRNR006515"/>
    </source>
</evidence>
<dbReference type="InterPro" id="IPR036612">
    <property type="entry name" value="KH_dom_type_1_sf"/>
</dbReference>
<dbReference type="InterPro" id="IPR048550">
    <property type="entry name" value="KRR1-like_KH1_euk"/>
</dbReference>
<keyword evidence="5 11" id="KW-0698">rRNA processing</keyword>
<dbReference type="GO" id="GO:0003723">
    <property type="term" value="F:RNA binding"/>
    <property type="evidence" value="ECO:0007669"/>
    <property type="project" value="UniProtKB-KW"/>
</dbReference>
<organism evidence="14 15">
    <name type="scientific">Ascosphaera apis ARSEF 7405</name>
    <dbReference type="NCBI Taxonomy" id="392613"/>
    <lineage>
        <taxon>Eukaryota</taxon>
        <taxon>Fungi</taxon>
        <taxon>Dikarya</taxon>
        <taxon>Ascomycota</taxon>
        <taxon>Pezizomycotina</taxon>
        <taxon>Eurotiomycetes</taxon>
        <taxon>Eurotiomycetidae</taxon>
        <taxon>Onygenales</taxon>
        <taxon>Ascosphaeraceae</taxon>
        <taxon>Ascosphaera</taxon>
    </lineage>
</organism>
<dbReference type="GO" id="GO:0030688">
    <property type="term" value="C:preribosome, small subunit precursor"/>
    <property type="evidence" value="ECO:0007669"/>
    <property type="project" value="EnsemblFungi"/>
</dbReference>
<dbReference type="InterPro" id="IPR048549">
    <property type="entry name" value="KRR1-like_KH2_euk"/>
</dbReference>
<reference evidence="14 15" key="1">
    <citation type="journal article" date="2016" name="Genome Biol. Evol.">
        <title>Divergent and convergent evolution of fungal pathogenicity.</title>
        <authorList>
            <person name="Shang Y."/>
            <person name="Xiao G."/>
            <person name="Zheng P."/>
            <person name="Cen K."/>
            <person name="Zhan S."/>
            <person name="Wang C."/>
        </authorList>
    </citation>
    <scope>NUCLEOTIDE SEQUENCE [LARGE SCALE GENOMIC DNA]</scope>
    <source>
        <strain evidence="14 15">ARSEF 7405</strain>
    </source>
</reference>
<keyword evidence="4 11" id="KW-0690">Ribosome biogenesis</keyword>
<keyword evidence="8 11" id="KW-0687">Ribonucleoprotein</keyword>
<dbReference type="GO" id="GO:0032040">
    <property type="term" value="C:small-subunit processome"/>
    <property type="evidence" value="ECO:0007669"/>
    <property type="project" value="EnsemblFungi"/>
</dbReference>
<dbReference type="GO" id="GO:0000447">
    <property type="term" value="P:endonucleolytic cleavage in ITS1 to separate SSU-rRNA from 5.8S rRNA and LSU-rRNA from tricistronic rRNA transcript (SSU-rRNA, 5.8S rRNA, LSU-rRNA)"/>
    <property type="evidence" value="ECO:0007669"/>
    <property type="project" value="EnsemblFungi"/>
</dbReference>
<feature type="compositionally biased region" description="Basic and acidic residues" evidence="12">
    <location>
        <begin position="274"/>
        <end position="310"/>
    </location>
</feature>
<dbReference type="Pfam" id="PF17903">
    <property type="entry name" value="KH_KRR1_1st"/>
    <property type="match status" value="1"/>
</dbReference>
<gene>
    <name evidence="14" type="ORF">AAP_02611</name>
</gene>